<accession>A0ABQ7JQY8</accession>
<dbReference type="SUPFAM" id="SSF69322">
    <property type="entry name" value="Tricorn protease domain 2"/>
    <property type="match status" value="1"/>
</dbReference>
<organism evidence="2 3">
    <name type="scientific">Linnemannia gamsii</name>
    <dbReference type="NCBI Taxonomy" id="64522"/>
    <lineage>
        <taxon>Eukaryota</taxon>
        <taxon>Fungi</taxon>
        <taxon>Fungi incertae sedis</taxon>
        <taxon>Mucoromycota</taxon>
        <taxon>Mortierellomycotina</taxon>
        <taxon>Mortierellomycetes</taxon>
        <taxon>Mortierellales</taxon>
        <taxon>Mortierellaceae</taxon>
        <taxon>Linnemannia</taxon>
    </lineage>
</organism>
<proteinExistence type="predicted"/>
<dbReference type="EMBL" id="JAAAIM010000926">
    <property type="protein sequence ID" value="KAG0283286.1"/>
    <property type="molecule type" value="Genomic_DNA"/>
</dbReference>
<feature type="transmembrane region" description="Helical" evidence="1">
    <location>
        <begin position="1231"/>
        <end position="1250"/>
    </location>
</feature>
<feature type="transmembrane region" description="Helical" evidence="1">
    <location>
        <begin position="1185"/>
        <end position="1202"/>
    </location>
</feature>
<evidence type="ECO:0000256" key="1">
    <source>
        <dbReference type="SAM" id="Phobius"/>
    </source>
</evidence>
<sequence length="1523" mass="172225">MSRDDCSDVPEHLELLTPRLASPRVVLGHSHAHPSEDTIVESSQIPCTNDDLQSRVGSSHNDSLKVQPQVEGWNQREIPVPETDEITVALVLENGVAAPSPIALTHSCPRVVWSLPTVLSAGVTYDVVLDLSINSREIHNVEWIRFCLRDSYGDDHYEIIHQPELLRLSGSHTTVGNDGADLYENLTGRMKWKLIRRIDLWHAWGKARNEDSEFTLTLTMDVHFLAGSAESAKGVGPIQLYSFELHKSASEHYAQNPQFKEHSPSLWSIDVNHRAYTQPQAPKRRIVAYSFSQDGHHIVICAEHINESTAEHINESVKVVDLELWVLEDETGKIVQAAPFLRASSQRSQLSSNFHPSVSVSADGSHISCLDSTITLGYQKASAHNPVYTLDPDSNLLTELVLHRSTEAYNHLQLYRGEGRFQCPEFGSNDHKPQRGPQYFVTYNKTSLDVYNTDEGWKHLHRLDMQSVGFNPHNSSNITLSKNLRSRYFVATRDASYDQGGLILVWDYEQGRLVSFDETPGDASKKQICVSDAGLMMALFENEHVHLYRTCTLTHLGSAHVPQVKGAVQGLHFISKDREILLEFVHTKDLPLIDGLVLDIATFSIVKIISVIGTAFVSPLEMSIDCNQNGIPIYHQLTSVSAIPLSAIPLSASMHSKLTTVPGMCDSPCPQSCQARFLRKEVHSDSGLQFTMTKDNNRITVVASDNSGQNKQITISSPRIKDDYGIFDRCSYFAVYLGNLCLIWTLPVATTDTFELVSIRYSKDIVICRHGRLQLSTGGFAPAQQHQHYINKQHTAAPFQKGIPPLYVEQSGDLHVRLSDLLGSNLVELDSSTKSTIFRYIRGFLTDYNGVKSAWDKIVGAYTSNPLTPKETHHLLEGLSELLTSTSDCIWIPQTDMDISDNPLVKFFQASNHLPELTRIITVVMEYYLRQARIHKDPCFVQLVTQALSFIMRAESSHQAAASKILHEVAMRTLREAAFIPVRDCPFVFKHHVLARSLSSYFPDTFFDNDEKVMHLVVKGENERKTSTQEPVDQKTSDLEKGEYMGRVGDEIQEAARKESSHFKCDVFVATMDLLWGPYKNDGTLDDPYENEPHRSSRVAIFHSYRRAFFPILWLKFSPTAEPFIKCHEWDHQTFDNPAIAALVDYKWNTFGFYYWFLVFCCKVIFYLMILTVAFIQTDNLQMDLTWLLTSITVAAAVFLWYEIIQFFKQGLAYTFCAAQLAYSKGLPVPSFFLCLLSFSALAVIMHVAFEIRVIGAIHRFAAILPHVYKLMPIYIGAYFWMLMGAAIGLRHMLYACLDAGCTNLPKDSSTKFPLYLPNAISSIFFLAGGRYDYVGDELDRERLAFHIILILIYIGGVLFMANIFIALVNQCFEESGRTWKLDLLQHRLKYSESAENLSYVIPGFRQRHHEWFQDSIYYTATPKTIREYNAETLRLRDEVRIESPSAFDMCRFPAGFSGRDPSVEERGGGGRGVCGSNDIETRKEIEALSKQVNSQQQILNDFSDAFHKNTVEVSKQMEEMMT</sequence>
<evidence type="ECO:0008006" key="4">
    <source>
        <dbReference type="Google" id="ProtNLM"/>
    </source>
</evidence>
<name>A0ABQ7JQY8_9FUNG</name>
<gene>
    <name evidence="2" type="ORF">BGZ96_012350</name>
</gene>
<protein>
    <recommendedName>
        <fullName evidence="4">Ion transport domain-containing protein</fullName>
    </recommendedName>
</protein>
<feature type="transmembrane region" description="Helical" evidence="1">
    <location>
        <begin position="1153"/>
        <end position="1176"/>
    </location>
</feature>
<comment type="caution">
    <text evidence="2">The sequence shown here is derived from an EMBL/GenBank/DDBJ whole genome shotgun (WGS) entry which is preliminary data.</text>
</comment>
<dbReference type="Proteomes" id="UP001194696">
    <property type="component" value="Unassembled WGS sequence"/>
</dbReference>
<feature type="non-terminal residue" evidence="2">
    <location>
        <position position="1523"/>
    </location>
</feature>
<keyword evidence="3" id="KW-1185">Reference proteome</keyword>
<feature type="transmembrane region" description="Helical" evidence="1">
    <location>
        <begin position="1344"/>
        <end position="1369"/>
    </location>
</feature>
<keyword evidence="1" id="KW-0812">Transmembrane</keyword>
<evidence type="ECO:0000313" key="2">
    <source>
        <dbReference type="EMBL" id="KAG0283286.1"/>
    </source>
</evidence>
<evidence type="ECO:0000313" key="3">
    <source>
        <dbReference type="Proteomes" id="UP001194696"/>
    </source>
</evidence>
<keyword evidence="1" id="KW-0472">Membrane</keyword>
<feature type="transmembrane region" description="Helical" evidence="1">
    <location>
        <begin position="1271"/>
        <end position="1293"/>
    </location>
</feature>
<reference evidence="2 3" key="1">
    <citation type="journal article" date="2020" name="Fungal Divers.">
        <title>Resolving the Mortierellaceae phylogeny through synthesis of multi-gene phylogenetics and phylogenomics.</title>
        <authorList>
            <person name="Vandepol N."/>
            <person name="Liber J."/>
            <person name="Desiro A."/>
            <person name="Na H."/>
            <person name="Kennedy M."/>
            <person name="Barry K."/>
            <person name="Grigoriev I.V."/>
            <person name="Miller A.N."/>
            <person name="O'Donnell K."/>
            <person name="Stajich J.E."/>
            <person name="Bonito G."/>
        </authorList>
    </citation>
    <scope>NUCLEOTIDE SEQUENCE [LARGE SCALE GENOMIC DNA]</scope>
    <source>
        <strain evidence="2 3">AD045</strain>
    </source>
</reference>
<feature type="transmembrane region" description="Helical" evidence="1">
    <location>
        <begin position="1313"/>
        <end position="1332"/>
    </location>
</feature>
<keyword evidence="1" id="KW-1133">Transmembrane helix</keyword>